<evidence type="ECO:0000256" key="1">
    <source>
        <dbReference type="ARBA" id="ARBA00023125"/>
    </source>
</evidence>
<feature type="domain" description="HTH tetR-type" evidence="3">
    <location>
        <begin position="15"/>
        <end position="75"/>
    </location>
</feature>
<feature type="DNA-binding region" description="H-T-H motif" evidence="2">
    <location>
        <begin position="38"/>
        <end position="57"/>
    </location>
</feature>
<proteinExistence type="predicted"/>
<dbReference type="KEGG" id="manr:MPAN_009170"/>
<dbReference type="PANTHER" id="PTHR43479">
    <property type="entry name" value="ACREF/ENVCD OPERON REPRESSOR-RELATED"/>
    <property type="match status" value="1"/>
</dbReference>
<dbReference type="InterPro" id="IPR009057">
    <property type="entry name" value="Homeodomain-like_sf"/>
</dbReference>
<evidence type="ECO:0000259" key="3">
    <source>
        <dbReference type="PROSITE" id="PS50977"/>
    </source>
</evidence>
<dbReference type="PROSITE" id="PS01081">
    <property type="entry name" value="HTH_TETR_1"/>
    <property type="match status" value="1"/>
</dbReference>
<evidence type="ECO:0000313" key="5">
    <source>
        <dbReference type="Proteomes" id="UP000620133"/>
    </source>
</evidence>
<dbReference type="AlphaFoldDB" id="A0A7R7ZGG6"/>
<dbReference type="PRINTS" id="PR00455">
    <property type="entry name" value="HTHTETR"/>
</dbReference>
<sequence>MNQTNYRLPKRSDGQRTFDQIIETAKKLFSKKGYLATSINEIIHKSGIATGTFYLYFDDKYALYSYILAKYRKLIRKTISEAIKSAPTRYEKERLGLRAFLKFAWDDPLAYRIIWESMFVDKHLFKEYYETFSKDYVGQLAHAVGEHEVRDDVDLETLSYILMGVSNFVGLQVLFKDTLTEKELDDICDEVMKILDRGMFK</sequence>
<keyword evidence="5" id="KW-1185">Reference proteome</keyword>
<dbReference type="Gene3D" id="1.10.357.10">
    <property type="entry name" value="Tetracycline Repressor, domain 2"/>
    <property type="match status" value="1"/>
</dbReference>
<dbReference type="RefSeq" id="WP_176239866.1">
    <property type="nucleotide sequence ID" value="NZ_AP024412.1"/>
</dbReference>
<dbReference type="Pfam" id="PF00440">
    <property type="entry name" value="TetR_N"/>
    <property type="match status" value="1"/>
</dbReference>
<keyword evidence="1 2" id="KW-0238">DNA-binding</keyword>
<dbReference type="InterPro" id="IPR023772">
    <property type="entry name" value="DNA-bd_HTH_TetR-type_CS"/>
</dbReference>
<dbReference type="Proteomes" id="UP000620133">
    <property type="component" value="Chromosome"/>
</dbReference>
<dbReference type="PANTHER" id="PTHR43479:SF11">
    <property type="entry name" value="ACREF_ENVCD OPERON REPRESSOR-RELATED"/>
    <property type="match status" value="1"/>
</dbReference>
<protein>
    <recommendedName>
        <fullName evidence="3">HTH tetR-type domain-containing protein</fullName>
    </recommendedName>
</protein>
<dbReference type="EMBL" id="AP024412">
    <property type="protein sequence ID" value="BCR36024.1"/>
    <property type="molecule type" value="Genomic_DNA"/>
</dbReference>
<gene>
    <name evidence="4" type="ORF">MPAN_009170</name>
</gene>
<accession>A0A7R7ZGG6</accession>
<reference evidence="4" key="1">
    <citation type="submission" date="2021-01" db="EMBL/GenBank/DDBJ databases">
        <title>Draft genome sequence of Acholeplasmataceae bacterium strain Mahy22.</title>
        <authorList>
            <person name="Watanabe M."/>
            <person name="Kojima H."/>
            <person name="Fukui M."/>
        </authorList>
    </citation>
    <scope>NUCLEOTIDE SEQUENCE</scope>
    <source>
        <strain evidence="4">Mahy22</strain>
    </source>
</reference>
<organism evidence="4 5">
    <name type="scientific">Mariniplasma anaerobium</name>
    <dbReference type="NCBI Taxonomy" id="2735436"/>
    <lineage>
        <taxon>Bacteria</taxon>
        <taxon>Bacillati</taxon>
        <taxon>Mycoplasmatota</taxon>
        <taxon>Mollicutes</taxon>
        <taxon>Acholeplasmatales</taxon>
        <taxon>Acholeplasmataceae</taxon>
        <taxon>Mariniplasma</taxon>
    </lineage>
</organism>
<name>A0A7R7ZGG6_9MOLU</name>
<dbReference type="PROSITE" id="PS50977">
    <property type="entry name" value="HTH_TETR_2"/>
    <property type="match status" value="1"/>
</dbReference>
<dbReference type="InterPro" id="IPR036271">
    <property type="entry name" value="Tet_transcr_reg_TetR-rel_C_sf"/>
</dbReference>
<dbReference type="GO" id="GO:0003677">
    <property type="term" value="F:DNA binding"/>
    <property type="evidence" value="ECO:0007669"/>
    <property type="project" value="UniProtKB-UniRule"/>
</dbReference>
<evidence type="ECO:0000313" key="4">
    <source>
        <dbReference type="EMBL" id="BCR36024.1"/>
    </source>
</evidence>
<evidence type="ECO:0000256" key="2">
    <source>
        <dbReference type="PROSITE-ProRule" id="PRU00335"/>
    </source>
</evidence>
<dbReference type="SUPFAM" id="SSF48498">
    <property type="entry name" value="Tetracyclin repressor-like, C-terminal domain"/>
    <property type="match status" value="1"/>
</dbReference>
<dbReference type="SUPFAM" id="SSF46689">
    <property type="entry name" value="Homeodomain-like"/>
    <property type="match status" value="1"/>
</dbReference>
<dbReference type="InterPro" id="IPR001647">
    <property type="entry name" value="HTH_TetR"/>
</dbReference>
<dbReference type="InterPro" id="IPR050624">
    <property type="entry name" value="HTH-type_Tx_Regulator"/>
</dbReference>